<comment type="caution">
    <text evidence="1">The sequence shown here is derived from an EMBL/GenBank/DDBJ whole genome shotgun (WGS) entry which is preliminary data.</text>
</comment>
<proteinExistence type="predicted"/>
<sequence>MMDSAQSLPVEDLPLLRDSFRRDWPTYAYYYNWAINAIKWRERDPKSAWSIHCPGGKYDAGAFIATALNGQYIVTVFAFEESKDKLRKMITDSNVIDWTRNVIFGFVHQSFTDVLESAIEEVKVFKNILLSPIMKDTTINYFKSRDECLKFEYQVPDNCYLRPLDVSHIPLVNSIWPHRNRENPELSEKYLETFVRLNRSVGLFLKDDNSLVSWILHADTGSLGQLQTVEGHKRKGYGRIVIQALVRELAEKESLDSTLFIVKNNAASHKLFNSLGYRPLKEVNWIKVRPSNC</sequence>
<dbReference type="Proteomes" id="UP001239111">
    <property type="component" value="Chromosome 2"/>
</dbReference>
<keyword evidence="2" id="KW-1185">Reference proteome</keyword>
<evidence type="ECO:0000313" key="2">
    <source>
        <dbReference type="Proteomes" id="UP001239111"/>
    </source>
</evidence>
<protein>
    <submittedName>
        <fullName evidence="1">Uncharacterized protein</fullName>
    </submittedName>
</protein>
<evidence type="ECO:0000313" key="1">
    <source>
        <dbReference type="EMBL" id="KAJ8679905.1"/>
    </source>
</evidence>
<accession>A0ACC2PDR8</accession>
<gene>
    <name evidence="1" type="ORF">QAD02_015692</name>
</gene>
<reference evidence="1" key="1">
    <citation type="submission" date="2023-04" db="EMBL/GenBank/DDBJ databases">
        <title>A chromosome-level genome assembly of the parasitoid wasp Eretmocerus hayati.</title>
        <authorList>
            <person name="Zhong Y."/>
            <person name="Liu S."/>
            <person name="Liu Y."/>
        </authorList>
    </citation>
    <scope>NUCLEOTIDE SEQUENCE</scope>
    <source>
        <strain evidence="1">ZJU_SS_LIU_2023</strain>
    </source>
</reference>
<dbReference type="EMBL" id="CM056742">
    <property type="protein sequence ID" value="KAJ8679905.1"/>
    <property type="molecule type" value="Genomic_DNA"/>
</dbReference>
<name>A0ACC2PDR8_9HYME</name>
<organism evidence="1 2">
    <name type="scientific">Eretmocerus hayati</name>
    <dbReference type="NCBI Taxonomy" id="131215"/>
    <lineage>
        <taxon>Eukaryota</taxon>
        <taxon>Metazoa</taxon>
        <taxon>Ecdysozoa</taxon>
        <taxon>Arthropoda</taxon>
        <taxon>Hexapoda</taxon>
        <taxon>Insecta</taxon>
        <taxon>Pterygota</taxon>
        <taxon>Neoptera</taxon>
        <taxon>Endopterygota</taxon>
        <taxon>Hymenoptera</taxon>
        <taxon>Apocrita</taxon>
        <taxon>Proctotrupomorpha</taxon>
        <taxon>Chalcidoidea</taxon>
        <taxon>Aphelinidae</taxon>
        <taxon>Aphelininae</taxon>
        <taxon>Eretmocerus</taxon>
    </lineage>
</organism>